<accession>A0AAD7F5X4</accession>
<organism evidence="1 2">
    <name type="scientific">Roridomyces roridus</name>
    <dbReference type="NCBI Taxonomy" id="1738132"/>
    <lineage>
        <taxon>Eukaryota</taxon>
        <taxon>Fungi</taxon>
        <taxon>Dikarya</taxon>
        <taxon>Basidiomycota</taxon>
        <taxon>Agaricomycotina</taxon>
        <taxon>Agaricomycetes</taxon>
        <taxon>Agaricomycetidae</taxon>
        <taxon>Agaricales</taxon>
        <taxon>Marasmiineae</taxon>
        <taxon>Mycenaceae</taxon>
        <taxon>Roridomyces</taxon>
    </lineage>
</organism>
<dbReference type="Proteomes" id="UP001221142">
    <property type="component" value="Unassembled WGS sequence"/>
</dbReference>
<gene>
    <name evidence="1" type="ORF">FB45DRAFT_1044558</name>
</gene>
<proteinExistence type="predicted"/>
<protein>
    <submittedName>
        <fullName evidence="1">Uncharacterized protein</fullName>
    </submittedName>
</protein>
<name>A0AAD7F5X4_9AGAR</name>
<evidence type="ECO:0000313" key="1">
    <source>
        <dbReference type="EMBL" id="KAJ7603718.1"/>
    </source>
</evidence>
<keyword evidence="2" id="KW-1185">Reference proteome</keyword>
<reference evidence="1" key="1">
    <citation type="submission" date="2023-03" db="EMBL/GenBank/DDBJ databases">
        <title>Massive genome expansion in bonnet fungi (Mycena s.s.) driven by repeated elements and novel gene families across ecological guilds.</title>
        <authorList>
            <consortium name="Lawrence Berkeley National Laboratory"/>
            <person name="Harder C.B."/>
            <person name="Miyauchi S."/>
            <person name="Viragh M."/>
            <person name="Kuo A."/>
            <person name="Thoen E."/>
            <person name="Andreopoulos B."/>
            <person name="Lu D."/>
            <person name="Skrede I."/>
            <person name="Drula E."/>
            <person name="Henrissat B."/>
            <person name="Morin E."/>
            <person name="Kohler A."/>
            <person name="Barry K."/>
            <person name="LaButti K."/>
            <person name="Morin E."/>
            <person name="Salamov A."/>
            <person name="Lipzen A."/>
            <person name="Mereny Z."/>
            <person name="Hegedus B."/>
            <person name="Baldrian P."/>
            <person name="Stursova M."/>
            <person name="Weitz H."/>
            <person name="Taylor A."/>
            <person name="Grigoriev I.V."/>
            <person name="Nagy L.G."/>
            <person name="Martin F."/>
            <person name="Kauserud H."/>
        </authorList>
    </citation>
    <scope>NUCLEOTIDE SEQUENCE</scope>
    <source>
        <strain evidence="1">9284</strain>
    </source>
</reference>
<dbReference type="EMBL" id="JARKIF010000127">
    <property type="protein sequence ID" value="KAJ7603718.1"/>
    <property type="molecule type" value="Genomic_DNA"/>
</dbReference>
<dbReference type="AlphaFoldDB" id="A0AAD7F5X4"/>
<evidence type="ECO:0000313" key="2">
    <source>
        <dbReference type="Proteomes" id="UP001221142"/>
    </source>
</evidence>
<sequence length="117" mass="12645">MPDCSFCCESFQGSKAGLTNHLKRCAAAAEEHLEALRDIAAEEQAANDAVAAREAEELAATARAQSSPPMDIDEPPAVSYPVDPLVPFFLDLTIVLAVAQLESYLAVFKMQHRAKLE</sequence>
<comment type="caution">
    <text evidence="1">The sequence shown here is derived from an EMBL/GenBank/DDBJ whole genome shotgun (WGS) entry which is preliminary data.</text>
</comment>